<dbReference type="Gene3D" id="3.20.20.70">
    <property type="entry name" value="Aldolase class I"/>
    <property type="match status" value="1"/>
</dbReference>
<dbReference type="CDD" id="cd10922">
    <property type="entry name" value="CE4_PelA_like_C"/>
    <property type="match status" value="1"/>
</dbReference>
<dbReference type="InterPro" id="IPR016062">
    <property type="entry name" value="TM1410-rel"/>
</dbReference>
<proteinExistence type="predicted"/>
<dbReference type="PANTHER" id="PTHR35882:SF2">
    <property type="entry name" value="PELA"/>
    <property type="match status" value="1"/>
</dbReference>
<dbReference type="InterPro" id="IPR004352">
    <property type="entry name" value="GH114_TIM-barrel"/>
</dbReference>
<feature type="chain" id="PRO_5021492991" evidence="1">
    <location>
        <begin position="23"/>
        <end position="920"/>
    </location>
</feature>
<name>A0A4Z1BX98_9GAMM</name>
<feature type="signal peptide" evidence="1">
    <location>
        <begin position="1"/>
        <end position="22"/>
    </location>
</feature>
<accession>A0A4Z1BX98</accession>
<evidence type="ECO:0000313" key="4">
    <source>
        <dbReference type="Proteomes" id="UP000298325"/>
    </source>
</evidence>
<dbReference type="InterPro" id="IPR016925">
    <property type="entry name" value="UCP029570"/>
</dbReference>
<dbReference type="AlphaFoldDB" id="A0A4Z1BX98"/>
<sequence>MTKAQKLIIALTLLLLSQWGSAAVQQPNIAFYYGNEAPIGSLMAYDWVVLQQDQASDARIDLLDQAGSLPIAYVSIGEMARSHRYFRDLKPSWLIGKNPSWSSVVLDLRLPEVRNFLLDKLIDPAFERDFQGVFLDTLDSFVLAPDIAEQTGAFAEAQRQLISAIRQRHPASKIILNRGFHLPDSVMNQVDGLALESWRNGYNAENRTYYQIPDNDRQWLDSQLKRWREARPGMPLIAIDYVADPARAGELADQLRDEGFVPWVANPSLTRLSPSQPAQIKRHLLVIHDLPEHNMDRSAAHRFAGIVLERSGYVPHYHSSLNPLPQEPVDDRYAGILVWWEAGDRPSGLCNWLAQQQQKGVPVVLMGQVPGNASCAGVLSSGIPALPVAPLTYSTGHASVGSYEGKRLPSLTARPMPQASNHTPWLTIIDDQDQQFDPVYTHSGGGVAAAPYIFEPGPDDQALWLFDPFAFFRQAFGGQQLPAIDTTTENGRRILTAHLDGDGFVSRGEFPGSPLSAEIIQDEILSRYEIPHTVSVIEAETSPRGLYPGASEAAERLARSIFQMDSVEVASHTYSHPFFWQSMEGGPAPRLENTLYGYFMNIPDYQASLAREIGGSVSYINQRLAPADKPVSVFLWTGDARPGTEALRRVREAGLVNINGGNTRPLPYASELTATWPDARPVGDELQVYAPVMNENVYTNEWTGPFYGFRDVIDTFRILEEKGRVKPMGIYYHFYSGTKPEALNALHEVYRYATSQPVIPLYLSDYAKRVQTLYYSAMMRSENGAWSWRGIGQPRTVTIGQDQYPDLEKSTGVAGYHDVAGNRYVHLTGVAPRLFLRSELPEGPRLVQANGTLTQWKREDSGGRWQITLGLNSHQAIEFSLAGTTQCRIDNTAARMTRNGSNLRITLPARRIDKLTLECQ</sequence>
<dbReference type="OrthoDB" id="7292394at2"/>
<comment type="caution">
    <text evidence="3">The sequence shown here is derived from an EMBL/GenBank/DDBJ whole genome shotgun (WGS) entry which is preliminary data.</text>
</comment>
<dbReference type="PANTHER" id="PTHR35882">
    <property type="entry name" value="PELA"/>
    <property type="match status" value="1"/>
</dbReference>
<dbReference type="Gene3D" id="3.20.20.370">
    <property type="entry name" value="Glycoside hydrolase/deacetylase"/>
    <property type="match status" value="1"/>
</dbReference>
<dbReference type="InterPro" id="IPR017853">
    <property type="entry name" value="GH"/>
</dbReference>
<organism evidence="3 4">
    <name type="scientific">Marinobacter confluentis</name>
    <dbReference type="NCBI Taxonomy" id="1697557"/>
    <lineage>
        <taxon>Bacteria</taxon>
        <taxon>Pseudomonadati</taxon>
        <taxon>Pseudomonadota</taxon>
        <taxon>Gammaproteobacteria</taxon>
        <taxon>Pseudomonadales</taxon>
        <taxon>Marinobacteraceae</taxon>
        <taxon>Marinobacter</taxon>
    </lineage>
</organism>
<dbReference type="SUPFAM" id="SSF51445">
    <property type="entry name" value="(Trans)glycosidases"/>
    <property type="match status" value="1"/>
</dbReference>
<dbReference type="EMBL" id="SRPF01000003">
    <property type="protein sequence ID" value="TGN39240.1"/>
    <property type="molecule type" value="Genomic_DNA"/>
</dbReference>
<evidence type="ECO:0000259" key="2">
    <source>
        <dbReference type="Pfam" id="PF03537"/>
    </source>
</evidence>
<dbReference type="Proteomes" id="UP000298325">
    <property type="component" value="Unassembled WGS sequence"/>
</dbReference>
<dbReference type="Pfam" id="PF03537">
    <property type="entry name" value="Glyco_hydro_114"/>
    <property type="match status" value="1"/>
</dbReference>
<dbReference type="InterPro" id="IPR013785">
    <property type="entry name" value="Aldolase_TIM"/>
</dbReference>
<keyword evidence="4" id="KW-1185">Reference proteome</keyword>
<protein>
    <submittedName>
        <fullName evidence="3">Polysaccharide biosynthesis protein</fullName>
    </submittedName>
</protein>
<dbReference type="InterPro" id="IPR011330">
    <property type="entry name" value="Glyco_hydro/deAcase_b/a-brl"/>
</dbReference>
<keyword evidence="1" id="KW-0732">Signal</keyword>
<dbReference type="PIRSF" id="PIRSF029570">
    <property type="entry name" value="UCP029570"/>
    <property type="match status" value="1"/>
</dbReference>
<evidence type="ECO:0000256" key="1">
    <source>
        <dbReference type="SAM" id="SignalP"/>
    </source>
</evidence>
<evidence type="ECO:0000313" key="3">
    <source>
        <dbReference type="EMBL" id="TGN39240.1"/>
    </source>
</evidence>
<dbReference type="PRINTS" id="PR01545">
    <property type="entry name" value="THEMAYE10DUF"/>
</dbReference>
<reference evidence="3 4" key="1">
    <citation type="submission" date="2019-04" db="EMBL/GenBank/DDBJ databases">
        <authorList>
            <person name="Park S."/>
            <person name="Yoon J.-H."/>
        </authorList>
    </citation>
    <scope>NUCLEOTIDE SEQUENCE [LARGE SCALE GENOMIC DNA]</scope>
    <source>
        <strain evidence="3 4">HJM-18</strain>
    </source>
</reference>
<dbReference type="RefSeq" id="WP_135803549.1">
    <property type="nucleotide sequence ID" value="NZ_SRPF01000003.1"/>
</dbReference>
<gene>
    <name evidence="3" type="ORF">E5Q11_11355</name>
</gene>
<dbReference type="GO" id="GO:0005975">
    <property type="term" value="P:carbohydrate metabolic process"/>
    <property type="evidence" value="ECO:0007669"/>
    <property type="project" value="InterPro"/>
</dbReference>
<feature type="domain" description="Glycoside-hydrolase family GH114 TIM-barrel" evidence="2">
    <location>
        <begin position="46"/>
        <end position="269"/>
    </location>
</feature>
<dbReference type="SUPFAM" id="SSF88713">
    <property type="entry name" value="Glycoside hydrolase/deacetylase"/>
    <property type="match status" value="1"/>
</dbReference>